<proteinExistence type="inferred from homology"/>
<evidence type="ECO:0000313" key="9">
    <source>
        <dbReference type="EMBL" id="POR01313.1"/>
    </source>
</evidence>
<dbReference type="SMART" id="SM01005">
    <property type="entry name" value="Ala_racemase_C"/>
    <property type="match status" value="1"/>
</dbReference>
<comment type="catalytic activity">
    <reaction evidence="1 5">
        <text>L-alanine = D-alanine</text>
        <dbReference type="Rhea" id="RHEA:20249"/>
        <dbReference type="ChEBI" id="CHEBI:57416"/>
        <dbReference type="ChEBI" id="CHEBI:57972"/>
        <dbReference type="EC" id="5.1.1.1"/>
    </reaction>
</comment>
<comment type="cofactor">
    <cofactor evidence="2 5 6">
        <name>pyridoxal 5'-phosphate</name>
        <dbReference type="ChEBI" id="CHEBI:597326"/>
    </cofactor>
</comment>
<dbReference type="InterPro" id="IPR029066">
    <property type="entry name" value="PLP-binding_barrel"/>
</dbReference>
<keyword evidence="10" id="KW-1185">Reference proteome</keyword>
<dbReference type="InterPro" id="IPR020622">
    <property type="entry name" value="Ala_racemase_pyridoxalP-BS"/>
</dbReference>
<evidence type="ECO:0000256" key="3">
    <source>
        <dbReference type="ARBA" id="ARBA00022898"/>
    </source>
</evidence>
<evidence type="ECO:0000313" key="10">
    <source>
        <dbReference type="Proteomes" id="UP000237350"/>
    </source>
</evidence>
<evidence type="ECO:0000256" key="1">
    <source>
        <dbReference type="ARBA" id="ARBA00000316"/>
    </source>
</evidence>
<dbReference type="PANTHER" id="PTHR30511">
    <property type="entry name" value="ALANINE RACEMASE"/>
    <property type="match status" value="1"/>
</dbReference>
<dbReference type="RefSeq" id="WP_181015485.1">
    <property type="nucleotide sequence ID" value="NZ_LPWH01000067.1"/>
</dbReference>
<dbReference type="Gene3D" id="3.20.20.10">
    <property type="entry name" value="Alanine racemase"/>
    <property type="match status" value="1"/>
</dbReference>
<accession>A0A2S4JPB2</accession>
<comment type="pathway">
    <text evidence="5">Amino-acid biosynthesis; D-alanine biosynthesis; D-alanine from L-alanine: step 1/1.</text>
</comment>
<dbReference type="UniPathway" id="UPA00042">
    <property type="reaction ID" value="UER00497"/>
</dbReference>
<name>A0A2S4JPB2_9SPIO</name>
<dbReference type="FunFam" id="3.20.20.10:FF:000002">
    <property type="entry name" value="Alanine racemase"/>
    <property type="match status" value="1"/>
</dbReference>
<feature type="active site" description="Proton acceptor; specific for L-alanine" evidence="5">
    <location>
        <position position="270"/>
    </location>
</feature>
<keyword evidence="4 5" id="KW-0413">Isomerase</keyword>
<dbReference type="GO" id="GO:0008784">
    <property type="term" value="F:alanine racemase activity"/>
    <property type="evidence" value="ECO:0007669"/>
    <property type="project" value="UniProtKB-UniRule"/>
</dbReference>
<keyword evidence="3 5" id="KW-0663">Pyridoxal phosphate</keyword>
<feature type="active site" description="Proton acceptor; specific for D-alanine" evidence="5">
    <location>
        <position position="42"/>
    </location>
</feature>
<evidence type="ECO:0000256" key="4">
    <source>
        <dbReference type="ARBA" id="ARBA00023235"/>
    </source>
</evidence>
<evidence type="ECO:0000256" key="7">
    <source>
        <dbReference type="PIRSR" id="PIRSR600821-52"/>
    </source>
</evidence>
<comment type="function">
    <text evidence="5">Catalyzes the interconversion of L-alanine and D-alanine. May also act on other amino acids.</text>
</comment>
<dbReference type="AlphaFoldDB" id="A0A2S4JPB2"/>
<dbReference type="SUPFAM" id="SSF51419">
    <property type="entry name" value="PLP-binding barrel"/>
    <property type="match status" value="1"/>
</dbReference>
<evidence type="ECO:0000256" key="5">
    <source>
        <dbReference type="HAMAP-Rule" id="MF_01201"/>
    </source>
</evidence>
<feature type="domain" description="Alanine racemase C-terminal" evidence="8">
    <location>
        <begin position="249"/>
        <end position="374"/>
    </location>
</feature>
<feature type="binding site" evidence="5 7">
    <location>
        <position position="318"/>
    </location>
    <ligand>
        <name>substrate</name>
    </ligand>
</feature>
<dbReference type="PROSITE" id="PS00395">
    <property type="entry name" value="ALANINE_RACEMASE"/>
    <property type="match status" value="1"/>
</dbReference>
<dbReference type="GO" id="GO:0030170">
    <property type="term" value="F:pyridoxal phosphate binding"/>
    <property type="evidence" value="ECO:0007669"/>
    <property type="project" value="UniProtKB-UniRule"/>
</dbReference>
<dbReference type="Pfam" id="PF01168">
    <property type="entry name" value="Ala_racemase_N"/>
    <property type="match status" value="1"/>
</dbReference>
<dbReference type="GO" id="GO:0030632">
    <property type="term" value="P:D-alanine biosynthetic process"/>
    <property type="evidence" value="ECO:0007669"/>
    <property type="project" value="UniProtKB-UniRule"/>
</dbReference>
<organism evidence="9 10">
    <name type="scientific">Alkalispirochaeta sphaeroplastigenens</name>
    <dbReference type="NCBI Taxonomy" id="1187066"/>
    <lineage>
        <taxon>Bacteria</taxon>
        <taxon>Pseudomonadati</taxon>
        <taxon>Spirochaetota</taxon>
        <taxon>Spirochaetia</taxon>
        <taxon>Spirochaetales</taxon>
        <taxon>Spirochaetaceae</taxon>
        <taxon>Alkalispirochaeta</taxon>
    </lineage>
</organism>
<feature type="modified residue" description="N6-(pyridoxal phosphate)lysine" evidence="5 6">
    <location>
        <position position="42"/>
    </location>
</feature>
<feature type="binding site" evidence="5 7">
    <location>
        <position position="140"/>
    </location>
    <ligand>
        <name>substrate</name>
    </ligand>
</feature>
<dbReference type="EC" id="5.1.1.1" evidence="5"/>
<dbReference type="PRINTS" id="PR00992">
    <property type="entry name" value="ALARACEMASE"/>
</dbReference>
<dbReference type="PANTHER" id="PTHR30511:SF0">
    <property type="entry name" value="ALANINE RACEMASE, CATABOLIC-RELATED"/>
    <property type="match status" value="1"/>
</dbReference>
<dbReference type="InterPro" id="IPR011079">
    <property type="entry name" value="Ala_racemase_C"/>
</dbReference>
<dbReference type="CDD" id="cd00430">
    <property type="entry name" value="PLPDE_III_AR"/>
    <property type="match status" value="1"/>
</dbReference>
<dbReference type="Gene3D" id="2.40.37.10">
    <property type="entry name" value="Lyase, Ornithine Decarboxylase, Chain A, domain 1"/>
    <property type="match status" value="1"/>
</dbReference>
<dbReference type="GO" id="GO:0005829">
    <property type="term" value="C:cytosol"/>
    <property type="evidence" value="ECO:0007669"/>
    <property type="project" value="TreeGrafter"/>
</dbReference>
<dbReference type="NCBIfam" id="TIGR00492">
    <property type="entry name" value="alr"/>
    <property type="match status" value="1"/>
</dbReference>
<dbReference type="InterPro" id="IPR000821">
    <property type="entry name" value="Ala_racemase"/>
</dbReference>
<dbReference type="InterPro" id="IPR001608">
    <property type="entry name" value="Ala_racemase_N"/>
</dbReference>
<dbReference type="EMBL" id="LPWH01000067">
    <property type="protein sequence ID" value="POR01313.1"/>
    <property type="molecule type" value="Genomic_DNA"/>
</dbReference>
<comment type="caution">
    <text evidence="9">The sequence shown here is derived from an EMBL/GenBank/DDBJ whole genome shotgun (WGS) entry which is preliminary data.</text>
</comment>
<gene>
    <name evidence="9" type="ORF">AU468_08325</name>
</gene>
<evidence type="ECO:0000256" key="2">
    <source>
        <dbReference type="ARBA" id="ARBA00001933"/>
    </source>
</evidence>
<dbReference type="SUPFAM" id="SSF50621">
    <property type="entry name" value="Alanine racemase C-terminal domain-like"/>
    <property type="match status" value="1"/>
</dbReference>
<dbReference type="HAMAP" id="MF_01201">
    <property type="entry name" value="Ala_racemase"/>
    <property type="match status" value="1"/>
</dbReference>
<sequence>MDHAAQGPLRHSRAWIDLDAIEHNLKVLSNRVPGAGLMPAVKSDAYGHGLIPVAQVAERFGVTMLAVATAEEFLILRDQGIALPVLILGELFTGEAREVLRLGARLAAGSGDYARFLGELARQEGTTAVIHLNVDTGMGRLGLFSADPLGDLRDIAALPGVRLEGLFSHFASSDEGDPAFSQEQLNRFQELLRGADGAGIPIRYRHIANSGALIDFPDRVSLDLVRPGIAVYGISPSDQVDQTLQLRPALRVVSRIVKITSYDRPWTVGYGRTWRVKAGTTVGVVPLGYGDGYPRALSNRGEVLIQGRRVAVMGRVSMDAITLDLTPLASRVRRGDEVVLLGDEIGAGELARLTGTIPYEITCGLSPRLPRVYLRGGGVVALTTQREGYRVLDSGDPRYGRGPGEIWPKSGLP</sequence>
<dbReference type="InterPro" id="IPR009006">
    <property type="entry name" value="Ala_racemase/Decarboxylase_C"/>
</dbReference>
<dbReference type="Proteomes" id="UP000237350">
    <property type="component" value="Unassembled WGS sequence"/>
</dbReference>
<reference evidence="10" key="1">
    <citation type="submission" date="2015-12" db="EMBL/GenBank/DDBJ databases">
        <authorList>
            <person name="Lodha T.D."/>
            <person name="Chintalapati S."/>
            <person name="Chintalapati V.R."/>
            <person name="Sravanthi T."/>
        </authorList>
    </citation>
    <scope>NUCLEOTIDE SEQUENCE [LARGE SCALE GENOMIC DNA]</scope>
    <source>
        <strain evidence="10">JC133</strain>
    </source>
</reference>
<evidence type="ECO:0000256" key="6">
    <source>
        <dbReference type="PIRSR" id="PIRSR600821-50"/>
    </source>
</evidence>
<comment type="similarity">
    <text evidence="5">Belongs to the alanine racemase family.</text>
</comment>
<protein>
    <recommendedName>
        <fullName evidence="5">Alanine racemase</fullName>
        <ecNumber evidence="5">5.1.1.1</ecNumber>
    </recommendedName>
</protein>
<dbReference type="Pfam" id="PF00842">
    <property type="entry name" value="Ala_racemase_C"/>
    <property type="match status" value="1"/>
</dbReference>
<evidence type="ECO:0000259" key="8">
    <source>
        <dbReference type="SMART" id="SM01005"/>
    </source>
</evidence>